<evidence type="ECO:0000313" key="2">
    <source>
        <dbReference type="EMBL" id="KAH7294039.1"/>
    </source>
</evidence>
<proteinExistence type="predicted"/>
<feature type="region of interest" description="Disordered" evidence="1">
    <location>
        <begin position="59"/>
        <end position="114"/>
    </location>
</feature>
<protein>
    <submittedName>
        <fullName evidence="2">Uncharacterized protein</fullName>
    </submittedName>
</protein>
<dbReference type="AlphaFoldDB" id="A0A8T2RCA8"/>
<feature type="compositionally biased region" description="Low complexity" evidence="1">
    <location>
        <begin position="62"/>
        <end position="72"/>
    </location>
</feature>
<reference evidence="2" key="1">
    <citation type="submission" date="2021-08" db="EMBL/GenBank/DDBJ databases">
        <title>WGS assembly of Ceratopteris richardii.</title>
        <authorList>
            <person name="Marchant D.B."/>
            <person name="Chen G."/>
            <person name="Jenkins J."/>
            <person name="Shu S."/>
            <person name="Leebens-Mack J."/>
            <person name="Grimwood J."/>
            <person name="Schmutz J."/>
            <person name="Soltis P."/>
            <person name="Soltis D."/>
            <person name="Chen Z.-H."/>
        </authorList>
    </citation>
    <scope>NUCLEOTIDE SEQUENCE</scope>
    <source>
        <strain evidence="2">Whitten #5841</strain>
        <tissue evidence="2">Leaf</tissue>
    </source>
</reference>
<feature type="compositionally biased region" description="Low complexity" evidence="1">
    <location>
        <begin position="83"/>
        <end position="106"/>
    </location>
</feature>
<accession>A0A8T2RCA8</accession>
<dbReference type="EMBL" id="CM035433">
    <property type="protein sequence ID" value="KAH7294039.1"/>
    <property type="molecule type" value="Genomic_DNA"/>
</dbReference>
<dbReference type="OrthoDB" id="2001016at2759"/>
<evidence type="ECO:0000256" key="1">
    <source>
        <dbReference type="SAM" id="MobiDB-lite"/>
    </source>
</evidence>
<organism evidence="2 3">
    <name type="scientific">Ceratopteris richardii</name>
    <name type="common">Triangle waterfern</name>
    <dbReference type="NCBI Taxonomy" id="49495"/>
    <lineage>
        <taxon>Eukaryota</taxon>
        <taxon>Viridiplantae</taxon>
        <taxon>Streptophyta</taxon>
        <taxon>Embryophyta</taxon>
        <taxon>Tracheophyta</taxon>
        <taxon>Polypodiopsida</taxon>
        <taxon>Polypodiidae</taxon>
        <taxon>Polypodiales</taxon>
        <taxon>Pteridineae</taxon>
        <taxon>Pteridaceae</taxon>
        <taxon>Parkerioideae</taxon>
        <taxon>Ceratopteris</taxon>
    </lineage>
</organism>
<evidence type="ECO:0000313" key="3">
    <source>
        <dbReference type="Proteomes" id="UP000825935"/>
    </source>
</evidence>
<sequence length="185" mass="19759">MPGKPLLSILSPSKRSRASMDLQPAQLVSVDELLDNPWHYDCVVSPRLSVDSSASLRPIYPPSSSTSSSKTPILGNPTTPNLSQRRSQASPPRSFVSPPRSAAASVNHGRSAAPTTSNYVSLAVFLNNGATQGSSYGGFSPAENSNLGKPIITLVSKCRDRDQKSYIRGHPSRIRSYSGYLAVDS</sequence>
<dbReference type="Proteomes" id="UP000825935">
    <property type="component" value="Chromosome 28"/>
</dbReference>
<comment type="caution">
    <text evidence="2">The sequence shown here is derived from an EMBL/GenBank/DDBJ whole genome shotgun (WGS) entry which is preliminary data.</text>
</comment>
<gene>
    <name evidence="2" type="ORF">KP509_28G053700</name>
</gene>
<keyword evidence="3" id="KW-1185">Reference proteome</keyword>
<name>A0A8T2RCA8_CERRI</name>